<protein>
    <submittedName>
        <fullName evidence="2">Uncharacterized protein</fullName>
    </submittedName>
</protein>
<comment type="caution">
    <text evidence="2">The sequence shown here is derived from an EMBL/GenBank/DDBJ whole genome shotgun (WGS) entry which is preliminary data.</text>
</comment>
<gene>
    <name evidence="2" type="ORF">RRG08_061848</name>
</gene>
<feature type="compositionally biased region" description="Polar residues" evidence="1">
    <location>
        <begin position="53"/>
        <end position="66"/>
    </location>
</feature>
<dbReference type="EMBL" id="JAWDGP010005902">
    <property type="protein sequence ID" value="KAK3750124.1"/>
    <property type="molecule type" value="Genomic_DNA"/>
</dbReference>
<dbReference type="Proteomes" id="UP001283361">
    <property type="component" value="Unassembled WGS sequence"/>
</dbReference>
<keyword evidence="3" id="KW-1185">Reference proteome</keyword>
<name>A0AAE0YLV7_9GAST</name>
<feature type="region of interest" description="Disordered" evidence="1">
    <location>
        <begin position="1"/>
        <end position="110"/>
    </location>
</feature>
<evidence type="ECO:0000256" key="1">
    <source>
        <dbReference type="SAM" id="MobiDB-lite"/>
    </source>
</evidence>
<evidence type="ECO:0000313" key="2">
    <source>
        <dbReference type="EMBL" id="KAK3750124.1"/>
    </source>
</evidence>
<accession>A0AAE0YLV7</accession>
<organism evidence="2 3">
    <name type="scientific">Elysia crispata</name>
    <name type="common">lettuce slug</name>
    <dbReference type="NCBI Taxonomy" id="231223"/>
    <lineage>
        <taxon>Eukaryota</taxon>
        <taxon>Metazoa</taxon>
        <taxon>Spiralia</taxon>
        <taxon>Lophotrochozoa</taxon>
        <taxon>Mollusca</taxon>
        <taxon>Gastropoda</taxon>
        <taxon>Heterobranchia</taxon>
        <taxon>Euthyneura</taxon>
        <taxon>Panpulmonata</taxon>
        <taxon>Sacoglossa</taxon>
        <taxon>Placobranchoidea</taxon>
        <taxon>Plakobranchidae</taxon>
        <taxon>Elysia</taxon>
    </lineage>
</organism>
<dbReference type="AlphaFoldDB" id="A0AAE0YLV7"/>
<sequence>MWNERLRTEGKEDEERGGGGDKTFKLTRRLKNVQEEPIRTGQLKAQPPVSGGTDPNRTVKDSTSSNRRNRSEQDSQRLNLQYQEEPIRTGQLKAEPPVSGGTDPNRTVKG</sequence>
<proteinExistence type="predicted"/>
<evidence type="ECO:0000313" key="3">
    <source>
        <dbReference type="Proteomes" id="UP001283361"/>
    </source>
</evidence>
<reference evidence="2" key="1">
    <citation type="journal article" date="2023" name="G3 (Bethesda)">
        <title>A reference genome for the long-term kleptoplast-retaining sea slug Elysia crispata morphotype clarki.</title>
        <authorList>
            <person name="Eastman K.E."/>
            <person name="Pendleton A.L."/>
            <person name="Shaikh M.A."/>
            <person name="Suttiyut T."/>
            <person name="Ogas R."/>
            <person name="Tomko P."/>
            <person name="Gavelis G."/>
            <person name="Widhalm J.R."/>
            <person name="Wisecaver J.H."/>
        </authorList>
    </citation>
    <scope>NUCLEOTIDE SEQUENCE</scope>
    <source>
        <strain evidence="2">ECLA1</strain>
    </source>
</reference>
<feature type="compositionally biased region" description="Basic and acidic residues" evidence="1">
    <location>
        <begin position="1"/>
        <end position="24"/>
    </location>
</feature>